<dbReference type="OrthoDB" id="3631934at2"/>
<dbReference type="RefSeq" id="WP_043125415.1">
    <property type="nucleotide sequence ID" value="NZ_JTDL01000140.1"/>
</dbReference>
<sequence>MPPTQRPADVLRSLPLGTRVVVRYRIEGGYTDALGDLTELDGVAAVIATRRGVTKVPLAVVVAAKAVPPPPALRRPRHEA</sequence>
<evidence type="ECO:0000313" key="2">
    <source>
        <dbReference type="EMBL" id="KHL01625.1"/>
    </source>
</evidence>
<dbReference type="InterPro" id="IPR056934">
    <property type="entry name" value="SH3_Rv0428c"/>
</dbReference>
<evidence type="ECO:0000313" key="3">
    <source>
        <dbReference type="Proteomes" id="UP000030982"/>
    </source>
</evidence>
<dbReference type="STRING" id="1338436.LK10_15425"/>
<protein>
    <recommendedName>
        <fullName evidence="1">Histone acetyltransferase Rv0428c-like SH3 domain-containing protein</fullName>
    </recommendedName>
</protein>
<name>A0A0B2AEE4_9MICC</name>
<organism evidence="2 3">
    <name type="scientific">Sinomonas humi</name>
    <dbReference type="NCBI Taxonomy" id="1338436"/>
    <lineage>
        <taxon>Bacteria</taxon>
        <taxon>Bacillati</taxon>
        <taxon>Actinomycetota</taxon>
        <taxon>Actinomycetes</taxon>
        <taxon>Micrococcales</taxon>
        <taxon>Micrococcaceae</taxon>
        <taxon>Sinomonas</taxon>
    </lineage>
</organism>
<gene>
    <name evidence="2" type="ORF">LK10_15425</name>
</gene>
<comment type="caution">
    <text evidence="2">The sequence shown here is derived from an EMBL/GenBank/DDBJ whole genome shotgun (WGS) entry which is preliminary data.</text>
</comment>
<dbReference type="EMBL" id="JTDL01000140">
    <property type="protein sequence ID" value="KHL01625.1"/>
    <property type="molecule type" value="Genomic_DNA"/>
</dbReference>
<keyword evidence="3" id="KW-1185">Reference proteome</keyword>
<dbReference type="AlphaFoldDB" id="A0A0B2AEE4"/>
<accession>A0A0B2AEE4</accession>
<feature type="domain" description="Histone acetyltransferase Rv0428c-like SH3" evidence="1">
    <location>
        <begin position="15"/>
        <end position="65"/>
    </location>
</feature>
<dbReference type="Pfam" id="PF24551">
    <property type="entry name" value="SH3_Rv0428c"/>
    <property type="match status" value="1"/>
</dbReference>
<reference evidence="2 3" key="1">
    <citation type="submission" date="2014-09" db="EMBL/GenBank/DDBJ databases">
        <title>Genome sequence of Sinomonas sp. MUSC 117.</title>
        <authorList>
            <person name="Lee L.-H."/>
        </authorList>
    </citation>
    <scope>NUCLEOTIDE SEQUENCE [LARGE SCALE GENOMIC DNA]</scope>
    <source>
        <strain evidence="2 3">MUSC 117</strain>
    </source>
</reference>
<proteinExistence type="predicted"/>
<dbReference type="Proteomes" id="UP000030982">
    <property type="component" value="Unassembled WGS sequence"/>
</dbReference>
<evidence type="ECO:0000259" key="1">
    <source>
        <dbReference type="Pfam" id="PF24551"/>
    </source>
</evidence>